<dbReference type="Proteomes" id="UP000263619">
    <property type="component" value="Chromosome"/>
</dbReference>
<keyword evidence="11" id="KW-0449">Lipoprotein</keyword>
<evidence type="ECO:0000256" key="9">
    <source>
        <dbReference type="HAMAP-Rule" id="MF_00161"/>
    </source>
</evidence>
<dbReference type="OrthoDB" id="9810259at2"/>
<proteinExistence type="inferred from homology"/>
<keyword evidence="5 9" id="KW-0064">Aspartyl protease</keyword>
<comment type="caution">
    <text evidence="9">Lacks conserved residue(s) required for the propagation of feature annotation.</text>
</comment>
<dbReference type="InterPro" id="IPR001872">
    <property type="entry name" value="Peptidase_A8"/>
</dbReference>
<evidence type="ECO:0000256" key="4">
    <source>
        <dbReference type="ARBA" id="ARBA00022692"/>
    </source>
</evidence>
<organism evidence="11 12">
    <name type="scientific">Blattabacterium cuenoti STAT</name>
    <dbReference type="NCBI Taxonomy" id="1457030"/>
    <lineage>
        <taxon>Bacteria</taxon>
        <taxon>Pseudomonadati</taxon>
        <taxon>Bacteroidota</taxon>
        <taxon>Flavobacteriia</taxon>
        <taxon>Flavobacteriales</taxon>
        <taxon>Blattabacteriaceae</taxon>
        <taxon>Blattabacterium</taxon>
    </lineage>
</organism>
<dbReference type="HAMAP" id="MF_00161">
    <property type="entry name" value="LspA"/>
    <property type="match status" value="1"/>
</dbReference>
<dbReference type="NCBIfam" id="NF011369">
    <property type="entry name" value="PRK14788.1"/>
    <property type="match status" value="1"/>
</dbReference>
<evidence type="ECO:0000256" key="3">
    <source>
        <dbReference type="ARBA" id="ARBA00022670"/>
    </source>
</evidence>
<keyword evidence="2 9" id="KW-1003">Cell membrane</keyword>
<evidence type="ECO:0000256" key="10">
    <source>
        <dbReference type="RuleBase" id="RU004181"/>
    </source>
</evidence>
<comment type="function">
    <text evidence="9">This protein specifically catalyzes the removal of signal peptides from prolipoproteins.</text>
</comment>
<feature type="transmembrane region" description="Helical" evidence="9">
    <location>
        <begin position="184"/>
        <end position="208"/>
    </location>
</feature>
<dbReference type="UniPathway" id="UPA00665"/>
<dbReference type="PANTHER" id="PTHR33695:SF1">
    <property type="entry name" value="LIPOPROTEIN SIGNAL PEPTIDASE"/>
    <property type="match status" value="1"/>
</dbReference>
<keyword evidence="6 9" id="KW-0378">Hydrolase</keyword>
<dbReference type="GO" id="GO:0004190">
    <property type="term" value="F:aspartic-type endopeptidase activity"/>
    <property type="evidence" value="ECO:0007669"/>
    <property type="project" value="UniProtKB-UniRule"/>
</dbReference>
<comment type="subcellular location">
    <subcellularLocation>
        <location evidence="9">Cell membrane</location>
        <topology evidence="9">Multi-pass membrane protein</topology>
    </subcellularLocation>
</comment>
<dbReference type="AlphaFoldDB" id="A0A224AJR0"/>
<keyword evidence="8 9" id="KW-0472">Membrane</keyword>
<evidence type="ECO:0000256" key="6">
    <source>
        <dbReference type="ARBA" id="ARBA00022801"/>
    </source>
</evidence>
<comment type="pathway">
    <text evidence="9">Protein modification; lipoprotein biosynthesis (signal peptide cleavage).</text>
</comment>
<keyword evidence="7 9" id="KW-1133">Transmembrane helix</keyword>
<feature type="active site" evidence="9">
    <location>
        <position position="195"/>
    </location>
</feature>
<evidence type="ECO:0000256" key="5">
    <source>
        <dbReference type="ARBA" id="ARBA00022750"/>
    </source>
</evidence>
<accession>A0A224AJR0</accession>
<name>A0A224AJR0_9FLAO</name>
<dbReference type="EC" id="3.4.23.36" evidence="9"/>
<dbReference type="RefSeq" id="WP_119305634.1">
    <property type="nucleotide sequence ID" value="NZ_AP014608.1"/>
</dbReference>
<reference evidence="11 12" key="1">
    <citation type="submission" date="2014-06" db="EMBL/GenBank/DDBJ databases">
        <title>Genome sequence of the intracellular symbiont Blattabacterium cuenoti, strain STAT from the wood feeding cockroach Salganea taiwanensis taiwanensis.</title>
        <authorList>
            <person name="Kinjo Y."/>
            <person name="Ohkuma M."/>
            <person name="Tokuda G."/>
        </authorList>
    </citation>
    <scope>NUCLEOTIDE SEQUENCE [LARGE SCALE GENOMIC DNA]</scope>
    <source>
        <strain evidence="11 12">STAT</strain>
    </source>
</reference>
<sequence length="218" mass="25113">MKKVFLFVFSILSIDQFLKIYIKTHFELEGGVSLLPFFRIFFVENPGMAYGINFGSGSYGKILLSTFRFILVIFIFLFLYVNLKKGSSKYLTIPTSLVFSGAMGNLLDSALYGLLFNTGTIYNQELKKWIPYHGISKINFNFFQKQSMGGYASLMEGCVVDMLSFPIINTYFPHWIPFFGGYNFQFFSPIFNFSDVMIFIGVFSLLVFRHKIKNVKIL</sequence>
<evidence type="ECO:0000256" key="7">
    <source>
        <dbReference type="ARBA" id="ARBA00022989"/>
    </source>
</evidence>
<evidence type="ECO:0000256" key="2">
    <source>
        <dbReference type="ARBA" id="ARBA00022475"/>
    </source>
</evidence>
<dbReference type="GO" id="GO:0006508">
    <property type="term" value="P:proteolysis"/>
    <property type="evidence" value="ECO:0007669"/>
    <property type="project" value="UniProtKB-KW"/>
</dbReference>
<dbReference type="GO" id="GO:0005886">
    <property type="term" value="C:plasma membrane"/>
    <property type="evidence" value="ECO:0007669"/>
    <property type="project" value="UniProtKB-SubCell"/>
</dbReference>
<dbReference type="Pfam" id="PF01252">
    <property type="entry name" value="Peptidase_A8"/>
    <property type="match status" value="1"/>
</dbReference>
<comment type="catalytic activity">
    <reaction evidence="9">
        <text>Release of signal peptides from bacterial membrane prolipoproteins. Hydrolyzes -Xaa-Yaa-Zaa-|-(S,diacylglyceryl)Cys-, in which Xaa is hydrophobic (preferably Leu), and Yaa (Ala or Ser) and Zaa (Gly or Ala) have small, neutral side chains.</text>
        <dbReference type="EC" id="3.4.23.36"/>
    </reaction>
</comment>
<keyword evidence="12" id="KW-1185">Reference proteome</keyword>
<dbReference type="PRINTS" id="PR00781">
    <property type="entry name" value="LIPOSIGPTASE"/>
</dbReference>
<feature type="transmembrane region" description="Helical" evidence="9">
    <location>
        <begin position="151"/>
        <end position="172"/>
    </location>
</feature>
<dbReference type="EMBL" id="AP014608">
    <property type="protein sequence ID" value="BBA17381.1"/>
    <property type="molecule type" value="Genomic_DNA"/>
</dbReference>
<feature type="transmembrane region" description="Helical" evidence="9">
    <location>
        <begin position="62"/>
        <end position="81"/>
    </location>
</feature>
<feature type="active site" evidence="9">
    <location>
        <position position="161"/>
    </location>
</feature>
<keyword evidence="3 9" id="KW-0645">Protease</keyword>
<comment type="similarity">
    <text evidence="1 9 10">Belongs to the peptidase A8 family.</text>
</comment>
<gene>
    <name evidence="9 11" type="primary">lspA</name>
    <name evidence="11" type="ORF">STAT_471</name>
</gene>
<evidence type="ECO:0000313" key="12">
    <source>
        <dbReference type="Proteomes" id="UP000263619"/>
    </source>
</evidence>
<evidence type="ECO:0000313" key="11">
    <source>
        <dbReference type="EMBL" id="BBA17381.1"/>
    </source>
</evidence>
<keyword evidence="4 9" id="KW-0812">Transmembrane</keyword>
<protein>
    <recommendedName>
        <fullName evidence="9">Lipoprotein signal peptidase</fullName>
        <ecNumber evidence="9">3.4.23.36</ecNumber>
    </recommendedName>
    <alternativeName>
        <fullName evidence="9">Prolipoprotein signal peptidase</fullName>
    </alternativeName>
    <alternativeName>
        <fullName evidence="9">Signal peptidase II</fullName>
        <shortName evidence="9">SPase II</shortName>
    </alternativeName>
</protein>
<evidence type="ECO:0000256" key="8">
    <source>
        <dbReference type="ARBA" id="ARBA00023136"/>
    </source>
</evidence>
<dbReference type="PANTHER" id="PTHR33695">
    <property type="entry name" value="LIPOPROTEIN SIGNAL PEPTIDASE"/>
    <property type="match status" value="1"/>
</dbReference>
<evidence type="ECO:0000256" key="1">
    <source>
        <dbReference type="ARBA" id="ARBA00006139"/>
    </source>
</evidence>